<dbReference type="EMBL" id="ASHL01000012">
    <property type="protein sequence ID" value="EPD12259.1"/>
    <property type="molecule type" value="Genomic_DNA"/>
</dbReference>
<proteinExistence type="predicted"/>
<name>A0AB33YZD0_9GAMM</name>
<dbReference type="Proteomes" id="UP000015462">
    <property type="component" value="Unassembled WGS sequence"/>
</dbReference>
<keyword evidence="1" id="KW-0472">Membrane</keyword>
<organism evidence="2 3">
    <name type="scientific">Cycloclasticus pugetii</name>
    <dbReference type="NCBI Taxonomy" id="34068"/>
    <lineage>
        <taxon>Bacteria</taxon>
        <taxon>Pseudomonadati</taxon>
        <taxon>Pseudomonadota</taxon>
        <taxon>Gammaproteobacteria</taxon>
        <taxon>Thiotrichales</taxon>
        <taxon>Piscirickettsiaceae</taxon>
        <taxon>Cycloclasticus</taxon>
    </lineage>
</organism>
<keyword evidence="1" id="KW-1133">Transmembrane helix</keyword>
<feature type="transmembrane region" description="Helical" evidence="1">
    <location>
        <begin position="111"/>
        <end position="130"/>
    </location>
</feature>
<protein>
    <submittedName>
        <fullName evidence="2">Uncharacterized protein</fullName>
    </submittedName>
</protein>
<dbReference type="RefSeq" id="WP_016390959.1">
    <property type="nucleotide sequence ID" value="NZ_JBLWZB010000005.1"/>
</dbReference>
<evidence type="ECO:0000256" key="1">
    <source>
        <dbReference type="SAM" id="Phobius"/>
    </source>
</evidence>
<accession>A0AB33YZD0</accession>
<dbReference type="AlphaFoldDB" id="A0AB33YZD0"/>
<evidence type="ECO:0000313" key="2">
    <source>
        <dbReference type="EMBL" id="EPD12259.1"/>
    </source>
</evidence>
<reference evidence="2 3" key="1">
    <citation type="journal article" date="2013" name="Genome Announc.">
        <title>Genome Sequence of the Pyrene- and Fluoranthene-Degrading Bacterium Cycloclasticus sp. Strain PY97M.</title>
        <authorList>
            <person name="Cui Z."/>
            <person name="Xu G."/>
            <person name="Li Q."/>
            <person name="Gao W."/>
            <person name="Zheng L."/>
        </authorList>
    </citation>
    <scope>NUCLEOTIDE SEQUENCE [LARGE SCALE GENOMIC DNA]</scope>
    <source>
        <strain evidence="2 3">PY97M</strain>
    </source>
</reference>
<comment type="caution">
    <text evidence="2">The sequence shown here is derived from an EMBL/GenBank/DDBJ whole genome shotgun (WGS) entry which is preliminary data.</text>
</comment>
<sequence>MSKNVTDRVILKEVYKIYYSDFCNFDKEKPSRDTKIYVPIDCELIARNLNLDPEIVFGRLYYHLNQKHGYKQEDGTLIALFAKQIGSDRHVVQFPLLSAVLAEHEQSYLRFTIPLFLSIIALIFSIAAYFNT</sequence>
<keyword evidence="3" id="KW-1185">Reference proteome</keyword>
<gene>
    <name evidence="2" type="ORF">L196_10654</name>
</gene>
<keyword evidence="1" id="KW-0812">Transmembrane</keyword>
<evidence type="ECO:0000313" key="3">
    <source>
        <dbReference type="Proteomes" id="UP000015462"/>
    </source>
</evidence>